<accession>A0AA39J9A8</accession>
<evidence type="ECO:0000313" key="2">
    <source>
        <dbReference type="EMBL" id="KAK0438531.1"/>
    </source>
</evidence>
<feature type="region of interest" description="Disordered" evidence="1">
    <location>
        <begin position="1"/>
        <end position="23"/>
    </location>
</feature>
<dbReference type="EMBL" id="JAUEPS010000096">
    <property type="protein sequence ID" value="KAK0438531.1"/>
    <property type="molecule type" value="Genomic_DNA"/>
</dbReference>
<keyword evidence="3" id="KW-1185">Reference proteome</keyword>
<proteinExistence type="predicted"/>
<dbReference type="Proteomes" id="UP001175211">
    <property type="component" value="Unassembled WGS sequence"/>
</dbReference>
<evidence type="ECO:0000313" key="3">
    <source>
        <dbReference type="Proteomes" id="UP001175211"/>
    </source>
</evidence>
<evidence type="ECO:0000256" key="1">
    <source>
        <dbReference type="SAM" id="MobiDB-lite"/>
    </source>
</evidence>
<dbReference type="GeneID" id="85362091"/>
<comment type="caution">
    <text evidence="2">The sequence shown here is derived from an EMBL/GenBank/DDBJ whole genome shotgun (WGS) entry which is preliminary data.</text>
</comment>
<name>A0AA39J9A8_ARMTA</name>
<sequence length="204" mass="22784">MLEEQLYHAAQSQTQGHSRVTKGVRRVTKVKQMVKQRTQEKDTVSGPLLNNMLDNNIASSRSTEAGPSHAMRSDGDIVITMAQISDAWRIYISVMSTTMQTTHLRHSRSHLLPLFNSINSAEYTGIKDSDVKLSHIHTSMVFIQQIKDAILENSTLSSDAIEHLRNSSEEVAQADHDLLLGFELFLSHSNASEDSYTRSCSAIK</sequence>
<dbReference type="RefSeq" id="XP_060322975.1">
    <property type="nucleotide sequence ID" value="XM_060478543.1"/>
</dbReference>
<protein>
    <submittedName>
        <fullName evidence="2">Uncharacterized protein</fullName>
    </submittedName>
</protein>
<organism evidence="2 3">
    <name type="scientific">Armillaria tabescens</name>
    <name type="common">Ringless honey mushroom</name>
    <name type="synonym">Agaricus tabescens</name>
    <dbReference type="NCBI Taxonomy" id="1929756"/>
    <lineage>
        <taxon>Eukaryota</taxon>
        <taxon>Fungi</taxon>
        <taxon>Dikarya</taxon>
        <taxon>Basidiomycota</taxon>
        <taxon>Agaricomycotina</taxon>
        <taxon>Agaricomycetes</taxon>
        <taxon>Agaricomycetidae</taxon>
        <taxon>Agaricales</taxon>
        <taxon>Marasmiineae</taxon>
        <taxon>Physalacriaceae</taxon>
        <taxon>Desarmillaria</taxon>
    </lineage>
</organism>
<gene>
    <name evidence="2" type="ORF">EV420DRAFT_1651390</name>
</gene>
<dbReference type="AlphaFoldDB" id="A0AA39J9A8"/>
<reference evidence="2" key="1">
    <citation type="submission" date="2023-06" db="EMBL/GenBank/DDBJ databases">
        <authorList>
            <consortium name="Lawrence Berkeley National Laboratory"/>
            <person name="Ahrendt S."/>
            <person name="Sahu N."/>
            <person name="Indic B."/>
            <person name="Wong-Bajracharya J."/>
            <person name="Merenyi Z."/>
            <person name="Ke H.-M."/>
            <person name="Monk M."/>
            <person name="Kocsube S."/>
            <person name="Drula E."/>
            <person name="Lipzen A."/>
            <person name="Balint B."/>
            <person name="Henrissat B."/>
            <person name="Andreopoulos B."/>
            <person name="Martin F.M."/>
            <person name="Harder C.B."/>
            <person name="Rigling D."/>
            <person name="Ford K.L."/>
            <person name="Foster G.D."/>
            <person name="Pangilinan J."/>
            <person name="Papanicolaou A."/>
            <person name="Barry K."/>
            <person name="LaButti K."/>
            <person name="Viragh M."/>
            <person name="Koriabine M."/>
            <person name="Yan M."/>
            <person name="Riley R."/>
            <person name="Champramary S."/>
            <person name="Plett K.L."/>
            <person name="Tsai I.J."/>
            <person name="Slot J."/>
            <person name="Sipos G."/>
            <person name="Plett J."/>
            <person name="Nagy L.G."/>
            <person name="Grigoriev I.V."/>
        </authorList>
    </citation>
    <scope>NUCLEOTIDE SEQUENCE</scope>
    <source>
        <strain evidence="2">CCBAS 213</strain>
    </source>
</reference>